<proteinExistence type="predicted"/>
<keyword evidence="2" id="KW-1185">Reference proteome</keyword>
<dbReference type="HOGENOM" id="CLU_2245257_0_0_9"/>
<protein>
    <submittedName>
        <fullName evidence="1">Uncharacterized protein</fullName>
    </submittedName>
</protein>
<dbReference type="STRING" id="195103.CPF_0141"/>
<accession>A0A0H2YV93</accession>
<gene>
    <name evidence="1" type="ordered locus">CPF_0141</name>
</gene>
<sequence length="104" mass="12680">MSSDLDRIKITKFLQWNDRNGYYTDEECHLEEEPRMTYKEAVKYFFGVLNDDFYYNIVDNIFELTYEEAIKYAKDNGFYNNTYEKLMLLVENENPTEEFYISLI</sequence>
<organism evidence="1 2">
    <name type="scientific">Clostridium perfringens (strain ATCC 13124 / DSM 756 / JCM 1290 / NCIMB 6125 / NCTC 8237 / Type A)</name>
    <dbReference type="NCBI Taxonomy" id="195103"/>
    <lineage>
        <taxon>Bacteria</taxon>
        <taxon>Bacillati</taxon>
        <taxon>Bacillota</taxon>
        <taxon>Clostridia</taxon>
        <taxon>Eubacteriales</taxon>
        <taxon>Clostridiaceae</taxon>
        <taxon>Clostridium</taxon>
    </lineage>
</organism>
<name>A0A0H2YV93_CLOP1</name>
<evidence type="ECO:0000313" key="1">
    <source>
        <dbReference type="EMBL" id="ABG85005.1"/>
    </source>
</evidence>
<dbReference type="AlphaFoldDB" id="A0A0H2YV93"/>
<dbReference type="Proteomes" id="UP000001823">
    <property type="component" value="Chromosome"/>
</dbReference>
<dbReference type="KEGG" id="cpf:CPF_0141"/>
<dbReference type="RefSeq" id="WP_011590079.1">
    <property type="nucleotide sequence ID" value="NC_008261.1"/>
</dbReference>
<dbReference type="EMBL" id="CP000246">
    <property type="protein sequence ID" value="ABG85005.1"/>
    <property type="molecule type" value="Genomic_DNA"/>
</dbReference>
<dbReference type="eggNOG" id="ENOG5030H0F">
    <property type="taxonomic scope" value="Bacteria"/>
</dbReference>
<reference evidence="1 2" key="1">
    <citation type="journal article" date="2006" name="Genome Res.">
        <title>Skewed genomic variability in strains of the toxigenic bacterial pathogen, Clostridium perfringens.</title>
        <authorList>
            <person name="Myers G.S."/>
            <person name="Rasko D.A."/>
            <person name="Cheung J.K."/>
            <person name="Ravel J."/>
            <person name="Seshadri R."/>
            <person name="Deboy R.T."/>
            <person name="Ren Q."/>
            <person name="Varga J."/>
            <person name="Awad M.M."/>
            <person name="Brinkac L.M."/>
            <person name="Daugherty S.C."/>
            <person name="Haft D.H."/>
            <person name="Dodson R.J."/>
            <person name="Madupu R."/>
            <person name="Nelson W.C."/>
            <person name="Rosovitz M.J."/>
            <person name="Sullivan S.A."/>
            <person name="Khouri H."/>
            <person name="Dimitrov G.I."/>
            <person name="Watkins K.L."/>
            <person name="Mulligan S."/>
            <person name="Benton J."/>
            <person name="Radune D."/>
            <person name="Fisher D.J."/>
            <person name="Atkins H.S."/>
            <person name="Hiscox T."/>
            <person name="Jost B.H."/>
            <person name="Billington S.J."/>
            <person name="Songer J.G."/>
            <person name="McClane B.A."/>
            <person name="Titball R.W."/>
            <person name="Rood J.I."/>
            <person name="Melville S.B."/>
            <person name="Paulsen I.T."/>
        </authorList>
    </citation>
    <scope>NUCLEOTIDE SEQUENCE [LARGE SCALE GENOMIC DNA]</scope>
    <source>
        <strain evidence="2">ATCC 13124 / DSM 756 / JCM 1290 / NCIMB 6125 / NCTC 8237 / S 107 / Type A</strain>
    </source>
</reference>
<evidence type="ECO:0000313" key="2">
    <source>
        <dbReference type="Proteomes" id="UP000001823"/>
    </source>
</evidence>
<dbReference type="PaxDb" id="195103-CPF_0141"/>